<proteinExistence type="predicted"/>
<organism evidence="1 2">
    <name type="scientific">Persea americana</name>
    <name type="common">Avocado</name>
    <dbReference type="NCBI Taxonomy" id="3435"/>
    <lineage>
        <taxon>Eukaryota</taxon>
        <taxon>Viridiplantae</taxon>
        <taxon>Streptophyta</taxon>
        <taxon>Embryophyta</taxon>
        <taxon>Tracheophyta</taxon>
        <taxon>Spermatophyta</taxon>
        <taxon>Magnoliopsida</taxon>
        <taxon>Magnoliidae</taxon>
        <taxon>Laurales</taxon>
        <taxon>Lauraceae</taxon>
        <taxon>Persea</taxon>
    </lineage>
</organism>
<keyword evidence="2" id="KW-1185">Reference proteome</keyword>
<sequence>MAFPSSETSLPPSVEEMIQKICREQFLPSPDHIARGKLFSLGQERSLKLLKEISSSKKIHNLSALIMYIAKRDDNASNRGSACSSDSRFNPASENIQYESGSSRSSPKKPRTQIASPQMLALGEFEFRKMFLILSYLGKKRLEDVLSMEMIRKLKCLPMAEFEPEVWKAVGSHCIPEHRIKNLDWESNCTHLYCCDVDSNGKIIFKGPYLEKTRTHLQRELGDDKVLNVRFADDAIDKKNAALSLDHRYASFYNLAEEGILVGLRLYRFFVFKDGGKEAKKKSQTSSSVKCYFVCTESSAATDKGEPWILSGKSIREARCMFMHVHRVANMAKYMPRFSLILSKTVKLELDFDSVCIYPIPDIPCLDEEGKIVYSEDGHPLIHTDGTGFISKDLAMKCPKNIFKGNCLMHGDLERTLNWERLSLKQSKSAIGDPPLLIQCQLFYKGCAIKGTLLLNKKLPPNTIQVRPSMVKVETDPNLSNAPSFNSLEIVTTSNKPKKSYLSKYLIALLNYGGVPKEYFIDLLNTALDDAQNVHSNKRAAWKVAQQHGEMDDFLALRMIACGIPLEEPYLRSHLSVLMREEQKSLKSGKLPVSECYYLMGTVDPTGTLEANEVCVILDNGQISGKVLLFKHPGLHFGDIHVVTATYVNDLESFVENAKYGIFFPTKGPRSLADEMANSDFDGDMYWVSRNPKLLECFIPSKPWERSSSTSQRNLNQQPAQLSENELENVLFWQFLLNLFQSSSVIGTAADSWLAFMDRLLTLGDECDVEKQTLKGKMLKLVDIYYDALDAPKSGMQVELPNDLKAEKFPHFMERQNSYVSKSILGSIYDTVNSSKLKDPSSGEISQLPCFSEEVPAACWKKWEHHYGEYRAEMCNAMSIDDESKNIVTKQIYEKYKQILYGAAEFEESTKKPEEIYVEALAIYQICYSYAERKGIGKCGFAWKVAGRALCSLYSIKQKEVMIPCCKSVLQEVFR</sequence>
<gene>
    <name evidence="1" type="ORF">MRB53_006606</name>
</gene>
<protein>
    <submittedName>
        <fullName evidence="1">Uncharacterized protein</fullName>
    </submittedName>
</protein>
<comment type="caution">
    <text evidence="1">The sequence shown here is derived from an EMBL/GenBank/DDBJ whole genome shotgun (WGS) entry which is preliminary data.</text>
</comment>
<evidence type="ECO:0000313" key="2">
    <source>
        <dbReference type="Proteomes" id="UP001234297"/>
    </source>
</evidence>
<dbReference type="EMBL" id="CM056810">
    <property type="protein sequence ID" value="KAJ8644858.1"/>
    <property type="molecule type" value="Genomic_DNA"/>
</dbReference>
<reference evidence="1 2" key="1">
    <citation type="journal article" date="2022" name="Hortic Res">
        <title>A haplotype resolved chromosomal level avocado genome allows analysis of novel avocado genes.</title>
        <authorList>
            <person name="Nath O."/>
            <person name="Fletcher S.J."/>
            <person name="Hayward A."/>
            <person name="Shaw L.M."/>
            <person name="Masouleh A.K."/>
            <person name="Furtado A."/>
            <person name="Henry R.J."/>
            <person name="Mitter N."/>
        </authorList>
    </citation>
    <scope>NUCLEOTIDE SEQUENCE [LARGE SCALE GENOMIC DNA]</scope>
    <source>
        <strain evidence="2">cv. Hass</strain>
    </source>
</reference>
<accession>A0ACC2MGV9</accession>
<name>A0ACC2MGV9_PERAE</name>
<dbReference type="Proteomes" id="UP001234297">
    <property type="component" value="Chromosome 2"/>
</dbReference>
<evidence type="ECO:0000313" key="1">
    <source>
        <dbReference type="EMBL" id="KAJ8644858.1"/>
    </source>
</evidence>